<dbReference type="RefSeq" id="WP_379516874.1">
    <property type="nucleotide sequence ID" value="NZ_JBHSPA010000029.1"/>
</dbReference>
<dbReference type="EMBL" id="JBHSPA010000029">
    <property type="protein sequence ID" value="MFC5827369.1"/>
    <property type="molecule type" value="Genomic_DNA"/>
</dbReference>
<accession>A0ABW1CQT1</accession>
<sequence length="74" mass="8492">MGHHRFGHSHTRWTSFCRAYGIDPELEHHPAARIQRAAREIRSLATYSPPAVALELQRRLNSLIDGTPTIWHPV</sequence>
<evidence type="ECO:0000313" key="2">
    <source>
        <dbReference type="Proteomes" id="UP001596058"/>
    </source>
</evidence>
<name>A0ABW1CQT1_9ACTN</name>
<keyword evidence="2" id="KW-1185">Reference proteome</keyword>
<protein>
    <recommendedName>
        <fullName evidence="3">DUF4031 domain-containing protein</fullName>
    </recommendedName>
</protein>
<gene>
    <name evidence="1" type="ORF">ACFPZ3_26190</name>
</gene>
<comment type="caution">
    <text evidence="1">The sequence shown here is derived from an EMBL/GenBank/DDBJ whole genome shotgun (WGS) entry which is preliminary data.</text>
</comment>
<evidence type="ECO:0008006" key="3">
    <source>
        <dbReference type="Google" id="ProtNLM"/>
    </source>
</evidence>
<evidence type="ECO:0000313" key="1">
    <source>
        <dbReference type="EMBL" id="MFC5827369.1"/>
    </source>
</evidence>
<proteinExistence type="predicted"/>
<reference evidence="2" key="1">
    <citation type="journal article" date="2019" name="Int. J. Syst. Evol. Microbiol.">
        <title>The Global Catalogue of Microorganisms (GCM) 10K type strain sequencing project: providing services to taxonomists for standard genome sequencing and annotation.</title>
        <authorList>
            <consortium name="The Broad Institute Genomics Platform"/>
            <consortium name="The Broad Institute Genome Sequencing Center for Infectious Disease"/>
            <person name="Wu L."/>
            <person name="Ma J."/>
        </authorList>
    </citation>
    <scope>NUCLEOTIDE SEQUENCE [LARGE SCALE GENOMIC DNA]</scope>
    <source>
        <strain evidence="2">CCUG 53903</strain>
    </source>
</reference>
<dbReference type="Proteomes" id="UP001596058">
    <property type="component" value="Unassembled WGS sequence"/>
</dbReference>
<organism evidence="1 2">
    <name type="scientific">Nonomuraea insulae</name>
    <dbReference type="NCBI Taxonomy" id="1616787"/>
    <lineage>
        <taxon>Bacteria</taxon>
        <taxon>Bacillati</taxon>
        <taxon>Actinomycetota</taxon>
        <taxon>Actinomycetes</taxon>
        <taxon>Streptosporangiales</taxon>
        <taxon>Streptosporangiaceae</taxon>
        <taxon>Nonomuraea</taxon>
    </lineage>
</organism>